<dbReference type="CDD" id="cd00093">
    <property type="entry name" value="HTH_XRE"/>
    <property type="match status" value="1"/>
</dbReference>
<evidence type="ECO:0000313" key="3">
    <source>
        <dbReference type="Proteomes" id="UP001596501"/>
    </source>
</evidence>
<dbReference type="RefSeq" id="WP_382228804.1">
    <property type="nucleotide sequence ID" value="NZ_JBHTCA010000059.1"/>
</dbReference>
<dbReference type="InterPro" id="IPR001387">
    <property type="entry name" value="Cro/C1-type_HTH"/>
</dbReference>
<evidence type="ECO:0000259" key="1">
    <source>
        <dbReference type="PROSITE" id="PS50943"/>
    </source>
</evidence>
<name>A0ABW2QRR9_9BURK</name>
<dbReference type="EMBL" id="JBHTCA010000059">
    <property type="protein sequence ID" value="MFC7411843.1"/>
    <property type="molecule type" value="Genomic_DNA"/>
</dbReference>
<keyword evidence="3" id="KW-1185">Reference proteome</keyword>
<feature type="domain" description="HTH cro/C1-type" evidence="1">
    <location>
        <begin position="15"/>
        <end position="67"/>
    </location>
</feature>
<sequence length="89" mass="9732">MTDKIRLSDELGRQLRERRESLGMSKSELAEKAGKVREVIYRLEAGEDSTVSSLLAVCGALGFALRLERAGMPSATEVSARFQDDDDAA</sequence>
<organism evidence="2 3">
    <name type="scientific">Hydrogenophaga atypica</name>
    <dbReference type="NCBI Taxonomy" id="249409"/>
    <lineage>
        <taxon>Bacteria</taxon>
        <taxon>Pseudomonadati</taxon>
        <taxon>Pseudomonadota</taxon>
        <taxon>Betaproteobacteria</taxon>
        <taxon>Burkholderiales</taxon>
        <taxon>Comamonadaceae</taxon>
        <taxon>Hydrogenophaga</taxon>
    </lineage>
</organism>
<proteinExistence type="predicted"/>
<dbReference type="InterPro" id="IPR010982">
    <property type="entry name" value="Lambda_DNA-bd_dom_sf"/>
</dbReference>
<protein>
    <submittedName>
        <fullName evidence="2">Helix-turn-helix domain-containing protein</fullName>
    </submittedName>
</protein>
<dbReference type="PROSITE" id="PS50943">
    <property type="entry name" value="HTH_CROC1"/>
    <property type="match status" value="1"/>
</dbReference>
<accession>A0ABW2QRR9</accession>
<comment type="caution">
    <text evidence="2">The sequence shown here is derived from an EMBL/GenBank/DDBJ whole genome shotgun (WGS) entry which is preliminary data.</text>
</comment>
<dbReference type="SUPFAM" id="SSF47413">
    <property type="entry name" value="lambda repressor-like DNA-binding domains"/>
    <property type="match status" value="1"/>
</dbReference>
<gene>
    <name evidence="2" type="ORF">ACFQPB_23615</name>
</gene>
<reference evidence="3" key="1">
    <citation type="journal article" date="2019" name="Int. J. Syst. Evol. Microbiol.">
        <title>The Global Catalogue of Microorganisms (GCM) 10K type strain sequencing project: providing services to taxonomists for standard genome sequencing and annotation.</title>
        <authorList>
            <consortium name="The Broad Institute Genomics Platform"/>
            <consortium name="The Broad Institute Genome Sequencing Center for Infectious Disease"/>
            <person name="Wu L."/>
            <person name="Ma J."/>
        </authorList>
    </citation>
    <scope>NUCLEOTIDE SEQUENCE [LARGE SCALE GENOMIC DNA]</scope>
    <source>
        <strain evidence="3">CGMCC 1.12371</strain>
    </source>
</reference>
<evidence type="ECO:0000313" key="2">
    <source>
        <dbReference type="EMBL" id="MFC7411843.1"/>
    </source>
</evidence>
<dbReference type="Gene3D" id="1.10.260.40">
    <property type="entry name" value="lambda repressor-like DNA-binding domains"/>
    <property type="match status" value="1"/>
</dbReference>
<dbReference type="Pfam" id="PF01381">
    <property type="entry name" value="HTH_3"/>
    <property type="match status" value="1"/>
</dbReference>
<dbReference type="Proteomes" id="UP001596501">
    <property type="component" value="Unassembled WGS sequence"/>
</dbReference>
<dbReference type="SMART" id="SM00530">
    <property type="entry name" value="HTH_XRE"/>
    <property type="match status" value="1"/>
</dbReference>